<feature type="compositionally biased region" description="Low complexity" evidence="2">
    <location>
        <begin position="291"/>
        <end position="300"/>
    </location>
</feature>
<feature type="region of interest" description="Disordered" evidence="2">
    <location>
        <begin position="270"/>
        <end position="301"/>
    </location>
</feature>
<feature type="compositionally biased region" description="Low complexity" evidence="2">
    <location>
        <begin position="743"/>
        <end position="762"/>
    </location>
</feature>
<evidence type="ECO:0000256" key="2">
    <source>
        <dbReference type="SAM" id="MobiDB-lite"/>
    </source>
</evidence>
<dbReference type="PROSITE" id="PS51386">
    <property type="entry name" value="RINT1_TIP20"/>
    <property type="match status" value="1"/>
</dbReference>
<dbReference type="RefSeq" id="XP_007882207.1">
    <property type="nucleotide sequence ID" value="XM_007884016.1"/>
</dbReference>
<organism evidence="3 4">
    <name type="scientific">Pseudozyma flocculosa PF-1</name>
    <dbReference type="NCBI Taxonomy" id="1277687"/>
    <lineage>
        <taxon>Eukaryota</taxon>
        <taxon>Fungi</taxon>
        <taxon>Dikarya</taxon>
        <taxon>Basidiomycota</taxon>
        <taxon>Ustilaginomycotina</taxon>
        <taxon>Ustilaginomycetes</taxon>
        <taxon>Ustilaginales</taxon>
        <taxon>Ustilaginaceae</taxon>
        <taxon>Pseudozyma</taxon>
    </lineage>
</organism>
<dbReference type="eggNOG" id="KOG2218">
    <property type="taxonomic scope" value="Eukaryota"/>
</dbReference>
<dbReference type="Proteomes" id="UP000053664">
    <property type="component" value="Unassembled WGS sequence"/>
</dbReference>
<feature type="region of interest" description="Disordered" evidence="2">
    <location>
        <begin position="831"/>
        <end position="867"/>
    </location>
</feature>
<feature type="region of interest" description="Disordered" evidence="2">
    <location>
        <begin position="327"/>
        <end position="348"/>
    </location>
</feature>
<reference evidence="3 4" key="1">
    <citation type="journal article" date="2013" name="Plant Cell">
        <title>The transition from a phytopathogenic smut ancestor to an anamorphic biocontrol agent deciphered by comparative whole-genome analysis.</title>
        <authorList>
            <person name="Lefebvre F."/>
            <person name="Joly D.L."/>
            <person name="Labbe C."/>
            <person name="Teichmann B."/>
            <person name="Linning R."/>
            <person name="Belzile F."/>
            <person name="Bakkeren G."/>
            <person name="Belanger R.R."/>
        </authorList>
    </citation>
    <scope>NUCLEOTIDE SEQUENCE [LARGE SCALE GENOMIC DNA]</scope>
    <source>
        <strain evidence="3 4">PF-1</strain>
    </source>
</reference>
<dbReference type="PANTHER" id="PTHR13520:SF0">
    <property type="entry name" value="RAD50-INTERACTING PROTEIN 1"/>
    <property type="match status" value="1"/>
</dbReference>
<keyword evidence="1" id="KW-0175">Coiled coil</keyword>
<dbReference type="GO" id="GO:0060628">
    <property type="term" value="P:regulation of ER to Golgi vesicle-mediated transport"/>
    <property type="evidence" value="ECO:0007669"/>
    <property type="project" value="TreeGrafter"/>
</dbReference>
<name>A0A061H0V8_9BASI</name>
<dbReference type="InterPro" id="IPR007528">
    <property type="entry name" value="RINT1_Tip20"/>
</dbReference>
<dbReference type="PANTHER" id="PTHR13520">
    <property type="entry name" value="RAD50-INTERACTING PROTEIN 1 RINT-1"/>
    <property type="match status" value="1"/>
</dbReference>
<feature type="compositionally biased region" description="Basic and acidic residues" evidence="2">
    <location>
        <begin position="273"/>
        <end position="283"/>
    </location>
</feature>
<gene>
    <name evidence="3" type="ORF">PFL1_06475</name>
</gene>
<feature type="compositionally biased region" description="Basic residues" evidence="2">
    <location>
        <begin position="331"/>
        <end position="340"/>
    </location>
</feature>
<dbReference type="EMBL" id="KE361648">
    <property type="protein sequence ID" value="EPQ26022.1"/>
    <property type="molecule type" value="Genomic_DNA"/>
</dbReference>
<proteinExistence type="predicted"/>
<protein>
    <submittedName>
        <fullName evidence="3">Uncharacterized protein</fullName>
    </submittedName>
</protein>
<feature type="region of interest" description="Disordered" evidence="2">
    <location>
        <begin position="1"/>
        <end position="29"/>
    </location>
</feature>
<sequence length="1034" mass="112560">MPALVQATRSGDAPAPTIAQPHHVPRLVRPPPTNDCQNHVLEHLNSTLPKLAAQQPSRPYSALPSSDALRAHLDRLRDAHRQAQQNTIDAETTLRRQLIASLSSVKALRQRLEHLPDGIAATEDQLLDLCENLVGSSSSALQHGAPAESSRGASKTLLKRLEQLHNAIEKLTQAKAYFSLLAKAEDLRLAIAKQEEAAATATSRAQDDGQVTALDLLAELHLHVQRCERLLRADSSPIKAIPFLQAQRDAALSLMRKARITRLQRALAASNWPDRRPGKSAEGDHDDFTDDGAAPPAADFARSESVREAWSDLCHLQDQAERLGLMPRATAKPRTKRRHGSATDEGKRVAAGSDDYVPLLATQVVIEPLLLRFRYHFDGTRPTNRLDKPEWYLSHIASLIRSQTALFQPPIRGVPGSGGPIARLCRFYANTQLEGKERRAFRYIDTYAEMLHGLLTPLRRKLASSMPSLLEHPSLLAHTVFQALTFDADLGEQFPASRAVLDNAGTAKLADDILANREWFVRWLEGEKEFALRRFDEAVDAPDAWAIGASDSIAEDDEQIYVAQASRDVAEGGSKTTKSARAVVEILESVTERYRPLPSLEQRLSFLAMVQLPILRAYHQRLSKSLDAFESLSSAFARAMPGEISAGLGAAAGVSTGTSDSDMVRGLRGLGRLIKAMLSASFICEELDRWAETAFFVELSEDLQGTEEGQKLALGLKRDDEAEQDRELDAASLGTLLRRGLKRGAANARPTTPNSATTAPSAGTLAARSEGTGTAAPSQSLDDAGRFGVWAEPRRKFGEVVARATNGVEKLIVSEVLEQLRPYAHRNWNTAGREARRDQGGEVATQGGDDDEADEDGDDEEGVPTPSLVPSLSILSTHLSHLVAILEAPQSIPIYRHVAASISNAVIERVVMAGGSHRFIYPSSVRFKSDFEAGWMHAVSSSSSSSASRATKFGRNPSAPWKQLRDVATLLSLPTSSPSSASAAAATRDEGTVWTLAKATRLLFDDERGPAWEDEVTSFQDQLGVDLQSLALAR</sequence>
<feature type="compositionally biased region" description="Polar residues" evidence="2">
    <location>
        <begin position="771"/>
        <end position="781"/>
    </location>
</feature>
<dbReference type="HOGENOM" id="CLU_298464_0_0_1"/>
<accession>A0A061H0V8</accession>
<dbReference type="GeneID" id="19320551"/>
<dbReference type="GO" id="GO:0006888">
    <property type="term" value="P:endoplasmic reticulum to Golgi vesicle-mediated transport"/>
    <property type="evidence" value="ECO:0007669"/>
    <property type="project" value="InterPro"/>
</dbReference>
<feature type="coiled-coil region" evidence="1">
    <location>
        <begin position="154"/>
        <end position="204"/>
    </location>
</feature>
<dbReference type="KEGG" id="pfp:PFL1_06475"/>
<evidence type="ECO:0000313" key="4">
    <source>
        <dbReference type="Proteomes" id="UP000053664"/>
    </source>
</evidence>
<dbReference type="AlphaFoldDB" id="A0A061H0V8"/>
<dbReference type="Pfam" id="PF04437">
    <property type="entry name" value="RINT1_TIP1"/>
    <property type="match status" value="1"/>
</dbReference>
<feature type="region of interest" description="Disordered" evidence="2">
    <location>
        <begin position="743"/>
        <end position="782"/>
    </location>
</feature>
<evidence type="ECO:0000313" key="3">
    <source>
        <dbReference type="EMBL" id="EPQ26022.1"/>
    </source>
</evidence>
<feature type="compositionally biased region" description="Acidic residues" evidence="2">
    <location>
        <begin position="848"/>
        <end position="862"/>
    </location>
</feature>
<evidence type="ECO:0000256" key="1">
    <source>
        <dbReference type="SAM" id="Coils"/>
    </source>
</evidence>
<dbReference type="GO" id="GO:0006890">
    <property type="term" value="P:retrograde vesicle-mediated transport, Golgi to endoplasmic reticulum"/>
    <property type="evidence" value="ECO:0007669"/>
    <property type="project" value="InterPro"/>
</dbReference>
<dbReference type="GO" id="GO:0070939">
    <property type="term" value="C:Dsl1/NZR complex"/>
    <property type="evidence" value="ECO:0007669"/>
    <property type="project" value="InterPro"/>
</dbReference>
<dbReference type="OrthoDB" id="407410at2759"/>